<reference evidence="2" key="1">
    <citation type="submission" date="2021-03" db="EMBL/GenBank/DDBJ databases">
        <authorList>
            <person name="Bekaert M."/>
        </authorList>
    </citation>
    <scope>NUCLEOTIDE SEQUENCE</scope>
</reference>
<name>A0A8S3RPE1_MYTED</name>
<proteinExistence type="predicted"/>
<dbReference type="OrthoDB" id="5988859at2759"/>
<feature type="region of interest" description="Disordered" evidence="1">
    <location>
        <begin position="1"/>
        <end position="24"/>
    </location>
</feature>
<feature type="compositionally biased region" description="Polar residues" evidence="1">
    <location>
        <begin position="1"/>
        <end position="19"/>
    </location>
</feature>
<gene>
    <name evidence="2" type="ORF">MEDL_22410</name>
</gene>
<evidence type="ECO:0000313" key="3">
    <source>
        <dbReference type="Proteomes" id="UP000683360"/>
    </source>
</evidence>
<dbReference type="Proteomes" id="UP000683360">
    <property type="component" value="Unassembled WGS sequence"/>
</dbReference>
<keyword evidence="3" id="KW-1185">Reference proteome</keyword>
<dbReference type="EMBL" id="CAJPWZ010001104">
    <property type="protein sequence ID" value="CAG2208136.1"/>
    <property type="molecule type" value="Genomic_DNA"/>
</dbReference>
<organism evidence="2 3">
    <name type="scientific">Mytilus edulis</name>
    <name type="common">Blue mussel</name>
    <dbReference type="NCBI Taxonomy" id="6550"/>
    <lineage>
        <taxon>Eukaryota</taxon>
        <taxon>Metazoa</taxon>
        <taxon>Spiralia</taxon>
        <taxon>Lophotrochozoa</taxon>
        <taxon>Mollusca</taxon>
        <taxon>Bivalvia</taxon>
        <taxon>Autobranchia</taxon>
        <taxon>Pteriomorphia</taxon>
        <taxon>Mytilida</taxon>
        <taxon>Mytiloidea</taxon>
        <taxon>Mytilidae</taxon>
        <taxon>Mytilinae</taxon>
        <taxon>Mytilus</taxon>
    </lineage>
</organism>
<evidence type="ECO:0000256" key="1">
    <source>
        <dbReference type="SAM" id="MobiDB-lite"/>
    </source>
</evidence>
<evidence type="ECO:0000313" key="2">
    <source>
        <dbReference type="EMBL" id="CAG2208136.1"/>
    </source>
</evidence>
<sequence>MLSFAYQSAPQKSQNQPGSNNKNKYYKYKRDRSNLLIGTNSDAVSGWIVLASFFYVHENYLLSLDIINHALRKCTSEKIYPWQVCLNQNQEYLLYLLKQRELCTILKTITVKCPKFHQNSPISAQELQLNEFEQVLNLHPMIFAHFLSFLCYYHLHEQRSCKQSLLQLRQITMQLLTTYRSLTFHDTLSFICLGIAHQMIGDKYSARQCFLQATQMDKYNITSAAMRLANCNVD</sequence>
<protein>
    <submittedName>
        <fullName evidence="2">Uncharacterized protein</fullName>
    </submittedName>
</protein>
<dbReference type="AlphaFoldDB" id="A0A8S3RPE1"/>
<accession>A0A8S3RPE1</accession>
<comment type="caution">
    <text evidence="2">The sequence shown here is derived from an EMBL/GenBank/DDBJ whole genome shotgun (WGS) entry which is preliminary data.</text>
</comment>